<feature type="transmembrane region" description="Helical" evidence="2">
    <location>
        <begin position="233"/>
        <end position="254"/>
    </location>
</feature>
<comment type="caution">
    <text evidence="4">The sequence shown here is derived from an EMBL/GenBank/DDBJ whole genome shotgun (WGS) entry which is preliminary data.</text>
</comment>
<reference evidence="5" key="1">
    <citation type="journal article" date="2012" name="Science">
        <title>The Paleozoic origin of enzymatic lignin decomposition reconstructed from 31 fungal genomes.</title>
        <authorList>
            <person name="Floudas D."/>
            <person name="Binder M."/>
            <person name="Riley R."/>
            <person name="Barry K."/>
            <person name="Blanchette R.A."/>
            <person name="Henrissat B."/>
            <person name="Martinez A.T."/>
            <person name="Otillar R."/>
            <person name="Spatafora J.W."/>
            <person name="Yadav J.S."/>
            <person name="Aerts A."/>
            <person name="Benoit I."/>
            <person name="Boyd A."/>
            <person name="Carlson A."/>
            <person name="Copeland A."/>
            <person name="Coutinho P.M."/>
            <person name="de Vries R.P."/>
            <person name="Ferreira P."/>
            <person name="Findley K."/>
            <person name="Foster B."/>
            <person name="Gaskell J."/>
            <person name="Glotzer D."/>
            <person name="Gorecki P."/>
            <person name="Heitman J."/>
            <person name="Hesse C."/>
            <person name="Hori C."/>
            <person name="Igarashi K."/>
            <person name="Jurgens J.A."/>
            <person name="Kallen N."/>
            <person name="Kersten P."/>
            <person name="Kohler A."/>
            <person name="Kuees U."/>
            <person name="Kumar T.K.A."/>
            <person name="Kuo A."/>
            <person name="LaButti K."/>
            <person name="Larrondo L.F."/>
            <person name="Lindquist E."/>
            <person name="Ling A."/>
            <person name="Lombard V."/>
            <person name="Lucas S."/>
            <person name="Lundell T."/>
            <person name="Martin R."/>
            <person name="McLaughlin D.J."/>
            <person name="Morgenstern I."/>
            <person name="Morin E."/>
            <person name="Murat C."/>
            <person name="Nagy L.G."/>
            <person name="Nolan M."/>
            <person name="Ohm R.A."/>
            <person name="Patyshakuliyeva A."/>
            <person name="Rokas A."/>
            <person name="Ruiz-Duenas F.J."/>
            <person name="Sabat G."/>
            <person name="Salamov A."/>
            <person name="Samejima M."/>
            <person name="Schmutz J."/>
            <person name="Slot J.C."/>
            <person name="St John F."/>
            <person name="Stenlid J."/>
            <person name="Sun H."/>
            <person name="Sun S."/>
            <person name="Syed K."/>
            <person name="Tsang A."/>
            <person name="Wiebenga A."/>
            <person name="Young D."/>
            <person name="Pisabarro A."/>
            <person name="Eastwood D.C."/>
            <person name="Martin F."/>
            <person name="Cullen D."/>
            <person name="Grigoriev I.V."/>
            <person name="Hibbett D.S."/>
        </authorList>
    </citation>
    <scope>NUCLEOTIDE SEQUENCE [LARGE SCALE GENOMIC DNA]</scope>
    <source>
        <strain evidence="5">RWD-64-598 SS2</strain>
    </source>
</reference>
<accession>A0A5M3MMF3</accession>
<dbReference type="RefSeq" id="XP_007770118.1">
    <property type="nucleotide sequence ID" value="XM_007771928.1"/>
</dbReference>
<dbReference type="KEGG" id="cput:CONPUDRAFT_83072"/>
<feature type="transmembrane region" description="Helical" evidence="2">
    <location>
        <begin position="52"/>
        <end position="70"/>
    </location>
</feature>
<protein>
    <recommendedName>
        <fullName evidence="3">DUF6534 domain-containing protein</fullName>
    </recommendedName>
</protein>
<feature type="transmembrane region" description="Helical" evidence="2">
    <location>
        <begin position="20"/>
        <end position="40"/>
    </location>
</feature>
<dbReference type="EMBL" id="JH711580">
    <property type="protein sequence ID" value="EIW79771.1"/>
    <property type="molecule type" value="Genomic_DNA"/>
</dbReference>
<feature type="transmembrane region" description="Helical" evidence="2">
    <location>
        <begin position="168"/>
        <end position="188"/>
    </location>
</feature>
<dbReference type="Proteomes" id="UP000053558">
    <property type="component" value="Unassembled WGS sequence"/>
</dbReference>
<dbReference type="AlphaFoldDB" id="A0A5M3MMF3"/>
<dbReference type="GeneID" id="19210520"/>
<dbReference type="PANTHER" id="PTHR40465">
    <property type="entry name" value="CHROMOSOME 1, WHOLE GENOME SHOTGUN SEQUENCE"/>
    <property type="match status" value="1"/>
</dbReference>
<evidence type="ECO:0000313" key="5">
    <source>
        <dbReference type="Proteomes" id="UP000053558"/>
    </source>
</evidence>
<feature type="region of interest" description="Disordered" evidence="1">
    <location>
        <begin position="325"/>
        <end position="352"/>
    </location>
</feature>
<dbReference type="Pfam" id="PF20152">
    <property type="entry name" value="DUF6534"/>
    <property type="match status" value="1"/>
</dbReference>
<dbReference type="PANTHER" id="PTHR40465:SF1">
    <property type="entry name" value="DUF6534 DOMAIN-CONTAINING PROTEIN"/>
    <property type="match status" value="1"/>
</dbReference>
<proteinExistence type="predicted"/>
<keyword evidence="5" id="KW-1185">Reference proteome</keyword>
<name>A0A5M3MMF3_CONPW</name>
<evidence type="ECO:0000256" key="2">
    <source>
        <dbReference type="SAM" id="Phobius"/>
    </source>
</evidence>
<feature type="transmembrane region" description="Helical" evidence="2">
    <location>
        <begin position="90"/>
        <end position="111"/>
    </location>
</feature>
<feature type="transmembrane region" description="Helical" evidence="2">
    <location>
        <begin position="200"/>
        <end position="227"/>
    </location>
</feature>
<gene>
    <name evidence="4" type="ORF">CONPUDRAFT_83072</name>
</gene>
<keyword evidence="2" id="KW-0812">Transmembrane</keyword>
<dbReference type="OrthoDB" id="2953893at2759"/>
<keyword evidence="2" id="KW-1133">Transmembrane helix</keyword>
<dbReference type="InterPro" id="IPR045339">
    <property type="entry name" value="DUF6534"/>
</dbReference>
<evidence type="ECO:0000259" key="3">
    <source>
        <dbReference type="Pfam" id="PF20152"/>
    </source>
</evidence>
<evidence type="ECO:0000313" key="4">
    <source>
        <dbReference type="EMBL" id="EIW79771.1"/>
    </source>
</evidence>
<sequence length="352" mass="39346">MSSTCTIPSDIQDILGPYVFGYQFNWALYGILIVQVYIYHVSSLPDRWPIQAIVYGTLIIETVQIAFATHDSYYQFAVSWGQVAELNVLHYTWLTLPVLIGIISMITQIFYAWRIHILSKRYVVSAIVTVLALLQGASALATGARAYILDEDHRTDVSSNLLSSDIVWLSSTAACDVLIFLCMVYYLSKMRTGIKSTEKIINRLITLVIETGLVTTIAAIIDLGFFIGLPDTPWFVVLSLMLSKLYSNSLLVILNNRSSVARFQSRGDADSDEVYSKQQRNRHGTESFRVYAPPDSIVRTERFATVDSAMAEVALDTTMRKSGDEGVLNPVNLQFSRNPDSEVGQRSELSLP</sequence>
<feature type="domain" description="DUF6534" evidence="3">
    <location>
        <begin position="172"/>
        <end position="259"/>
    </location>
</feature>
<dbReference type="OMA" id="WRIWILG"/>
<feature type="transmembrane region" description="Helical" evidence="2">
    <location>
        <begin position="123"/>
        <end position="148"/>
    </location>
</feature>
<evidence type="ECO:0000256" key="1">
    <source>
        <dbReference type="SAM" id="MobiDB-lite"/>
    </source>
</evidence>
<organism evidence="4 5">
    <name type="scientific">Coniophora puteana (strain RWD-64-598)</name>
    <name type="common">Brown rot fungus</name>
    <dbReference type="NCBI Taxonomy" id="741705"/>
    <lineage>
        <taxon>Eukaryota</taxon>
        <taxon>Fungi</taxon>
        <taxon>Dikarya</taxon>
        <taxon>Basidiomycota</taxon>
        <taxon>Agaricomycotina</taxon>
        <taxon>Agaricomycetes</taxon>
        <taxon>Agaricomycetidae</taxon>
        <taxon>Boletales</taxon>
        <taxon>Coniophorineae</taxon>
        <taxon>Coniophoraceae</taxon>
        <taxon>Coniophora</taxon>
    </lineage>
</organism>
<keyword evidence="2" id="KW-0472">Membrane</keyword>